<comment type="caution">
    <text evidence="2">The sequence shown here is derived from an EMBL/GenBank/DDBJ whole genome shotgun (WGS) entry which is preliminary data.</text>
</comment>
<dbReference type="EMBL" id="PUGF01000013">
    <property type="protein sequence ID" value="PRC92486.1"/>
    <property type="molecule type" value="Genomic_DNA"/>
</dbReference>
<dbReference type="PROSITE" id="PS51186">
    <property type="entry name" value="GNAT"/>
    <property type="match status" value="1"/>
</dbReference>
<dbReference type="AlphaFoldDB" id="A0A2S9GXV0"/>
<dbReference type="CDD" id="cd04301">
    <property type="entry name" value="NAT_SF"/>
    <property type="match status" value="1"/>
</dbReference>
<reference evidence="2 3" key="1">
    <citation type="submission" date="2018-02" db="EMBL/GenBank/DDBJ databases">
        <title>Solimicrobium silvestre gen. nov., sp. nov., isolated from alpine forest soil.</title>
        <authorList>
            <person name="Margesin R."/>
            <person name="Albuquerque L."/>
            <person name="Zhang D.-C."/>
            <person name="Froufe H.J.C."/>
            <person name="Severino R."/>
            <person name="Roxo I."/>
            <person name="Egas C."/>
            <person name="Da Costa M.S."/>
        </authorList>
    </citation>
    <scope>NUCLEOTIDE SEQUENCE [LARGE SCALE GENOMIC DNA]</scope>
    <source>
        <strain evidence="2 3">S20-91</strain>
    </source>
</reference>
<keyword evidence="3" id="KW-1185">Reference proteome</keyword>
<keyword evidence="2" id="KW-0808">Transferase</keyword>
<evidence type="ECO:0000313" key="2">
    <source>
        <dbReference type="EMBL" id="PRC92486.1"/>
    </source>
</evidence>
<dbReference type="OrthoDB" id="8780005at2"/>
<dbReference type="Gene3D" id="3.40.630.30">
    <property type="match status" value="1"/>
</dbReference>
<dbReference type="GO" id="GO:0016747">
    <property type="term" value="F:acyltransferase activity, transferring groups other than amino-acyl groups"/>
    <property type="evidence" value="ECO:0007669"/>
    <property type="project" value="InterPro"/>
</dbReference>
<dbReference type="InterPro" id="IPR000182">
    <property type="entry name" value="GNAT_dom"/>
</dbReference>
<dbReference type="Pfam" id="PF13508">
    <property type="entry name" value="Acetyltransf_7"/>
    <property type="match status" value="1"/>
</dbReference>
<sequence>MTELNMLVRKIFPEELAWANEQYSEINFKLSTESDLIAIAEINGVKAGLGRLCAVDNKAGELGGMFVLPDFRGHAIAANIVDFLLKNSNYSTLYCLAFAHLEVFYKRFGFLPVDETKSVPKEVTDKFLWCRDTYDSSVLLMCREEFFTD</sequence>
<feature type="domain" description="N-acetyltransferase" evidence="1">
    <location>
        <begin position="1"/>
        <end position="135"/>
    </location>
</feature>
<dbReference type="Proteomes" id="UP000237839">
    <property type="component" value="Unassembled WGS sequence"/>
</dbReference>
<proteinExistence type="predicted"/>
<dbReference type="InterPro" id="IPR016181">
    <property type="entry name" value="Acyl_CoA_acyltransferase"/>
</dbReference>
<evidence type="ECO:0000259" key="1">
    <source>
        <dbReference type="PROSITE" id="PS51186"/>
    </source>
</evidence>
<name>A0A2S9GXV0_9BURK</name>
<protein>
    <submittedName>
        <fullName evidence="2">N-acetylglutamate synthase and related acetyltransferase</fullName>
    </submittedName>
</protein>
<organism evidence="2 3">
    <name type="scientific">Solimicrobium silvestre</name>
    <dbReference type="NCBI Taxonomy" id="2099400"/>
    <lineage>
        <taxon>Bacteria</taxon>
        <taxon>Pseudomonadati</taxon>
        <taxon>Pseudomonadota</taxon>
        <taxon>Betaproteobacteria</taxon>
        <taxon>Burkholderiales</taxon>
        <taxon>Oxalobacteraceae</taxon>
        <taxon>Solimicrobium</taxon>
    </lineage>
</organism>
<dbReference type="SUPFAM" id="SSF55729">
    <property type="entry name" value="Acyl-CoA N-acyltransferases (Nat)"/>
    <property type="match status" value="1"/>
</dbReference>
<gene>
    <name evidence="2" type="ORF">S2091_2861</name>
</gene>
<evidence type="ECO:0000313" key="3">
    <source>
        <dbReference type="Proteomes" id="UP000237839"/>
    </source>
</evidence>
<accession>A0A2S9GXV0</accession>
<dbReference type="RefSeq" id="WP_105532607.1">
    <property type="nucleotide sequence ID" value="NZ_PUGF01000013.1"/>
</dbReference>